<accession>A0ABS5LQI1</accession>
<proteinExistence type="predicted"/>
<feature type="domain" description="Anti-CBASS protein Acb1-like N-terminal" evidence="2">
    <location>
        <begin position="93"/>
        <end position="402"/>
    </location>
</feature>
<evidence type="ECO:0000256" key="1">
    <source>
        <dbReference type="SAM" id="MobiDB-lite"/>
    </source>
</evidence>
<evidence type="ECO:0000313" key="4">
    <source>
        <dbReference type="Proteomes" id="UP001647436"/>
    </source>
</evidence>
<feature type="region of interest" description="Disordered" evidence="1">
    <location>
        <begin position="426"/>
        <end position="459"/>
    </location>
</feature>
<comment type="caution">
    <text evidence="3">The sequence shown here is derived from an EMBL/GenBank/DDBJ whole genome shotgun (WGS) entry which is preliminary data.</text>
</comment>
<gene>
    <name evidence="3" type="ORF">DJFAAGMI_01283</name>
</gene>
<feature type="compositionally biased region" description="Basic and acidic residues" evidence="1">
    <location>
        <begin position="426"/>
        <end position="444"/>
    </location>
</feature>
<organism evidence="3 4">
    <name type="scientific">Comamonas brasiliensis</name>
    <dbReference type="NCBI Taxonomy" id="1812482"/>
    <lineage>
        <taxon>Bacteria</taxon>
        <taxon>Pseudomonadati</taxon>
        <taxon>Pseudomonadota</taxon>
        <taxon>Betaproteobacteria</taxon>
        <taxon>Burkholderiales</taxon>
        <taxon>Comamonadaceae</taxon>
        <taxon>Comamonas</taxon>
    </lineage>
</organism>
<keyword evidence="4" id="KW-1185">Reference proteome</keyword>
<sequence length="459" mass="50805">MPEIITNSLEISRARREFLGSLGLDAKRATAWIQYGYSEQVSFEMLYAAYERGGAGHGAVHRLLDACWLKLPRIKKPNSDEISPWEVKAGRVLRSIRAWSKLKDLDRRNMVGRYAAVIYRVADSKALEEPLERATKLVDLIPLYENQIKVTKWHTDPGTENYGTPAMFQYRRISPPGTDTEGRPEEWADVHPSRVQILAEGAVGDFYDGVPLLRAGFNRLVDLDKIAGGSGESFLKNSARTIVFKYDTGGMPQAMPGPDGVETGSVREAHEEQAKALNKNQDAAVVIQGGDATTLQTAISDPTGPWTTAANEFAASVRIPFTVLFGQQTGRLASDEDKSDFANRCSSRQEFELTPMLEEFITRMQAAGIIDAGEFEIEWPPVNAPTEKDKAELLGKMTAAMQQAFQAGLTEPIFDANELRAVMDFEQRKDDGMPREDDPVRIGDEDSAVEQADHAPAHT</sequence>
<evidence type="ECO:0000313" key="3">
    <source>
        <dbReference type="EMBL" id="MBS3018551.1"/>
    </source>
</evidence>
<evidence type="ECO:0000259" key="2">
    <source>
        <dbReference type="Pfam" id="PF06381"/>
    </source>
</evidence>
<dbReference type="RefSeq" id="WP_211456405.1">
    <property type="nucleotide sequence ID" value="NZ_JAANES010000001.1"/>
</dbReference>
<reference evidence="3 4" key="1">
    <citation type="submission" date="2020-03" db="EMBL/GenBank/DDBJ databases">
        <title>The role of nitrogen metabolism on polyethylene biodegradation.</title>
        <authorList>
            <person name="Peixoto J."/>
            <person name="Vizzotto C.S."/>
            <person name="Ramos A."/>
            <person name="Alves G."/>
            <person name="Steindorff A."/>
            <person name="Kruger R."/>
        </authorList>
    </citation>
    <scope>NUCLEOTIDE SEQUENCE [LARGE SCALE GENOMIC DNA]</scope>
    <source>
        <strain evidence="3 4">PE63</strain>
    </source>
</reference>
<dbReference type="EMBL" id="JAANES010000001">
    <property type="protein sequence ID" value="MBS3018551.1"/>
    <property type="molecule type" value="Genomic_DNA"/>
</dbReference>
<dbReference type="Pfam" id="PF06381">
    <property type="entry name" value="Phage_portal_3"/>
    <property type="match status" value="1"/>
</dbReference>
<dbReference type="InterPro" id="IPR024459">
    <property type="entry name" value="Acb1-like_N"/>
</dbReference>
<name>A0ABS5LQI1_9BURK</name>
<protein>
    <recommendedName>
        <fullName evidence="2">Anti-CBASS protein Acb1-like N-terminal domain-containing protein</fullName>
    </recommendedName>
</protein>
<dbReference type="Proteomes" id="UP001647436">
    <property type="component" value="Unassembled WGS sequence"/>
</dbReference>